<dbReference type="PANTHER" id="PTHR33608:SF6">
    <property type="entry name" value="BLL2464 PROTEIN"/>
    <property type="match status" value="1"/>
</dbReference>
<reference evidence="2 4" key="1">
    <citation type="submission" date="2018-03" db="EMBL/GenBank/DDBJ databases">
        <title>Genomic Encyclopedia of Archaeal and Bacterial Type Strains, Phase II (KMG-II): from individual species to whole genera.</title>
        <authorList>
            <person name="Goeker M."/>
        </authorList>
    </citation>
    <scope>NUCLEOTIDE SEQUENCE [LARGE SCALE GENOMIC DNA]</scope>
    <source>
        <strain evidence="2 4">DSM 21548</strain>
    </source>
</reference>
<evidence type="ECO:0000313" key="3">
    <source>
        <dbReference type="EMBL" id="RUQ86574.1"/>
    </source>
</evidence>
<dbReference type="PANTHER" id="PTHR33608">
    <property type="entry name" value="BLL2464 PROTEIN"/>
    <property type="match status" value="1"/>
</dbReference>
<evidence type="ECO:0000313" key="4">
    <source>
        <dbReference type="Proteomes" id="UP000241203"/>
    </source>
</evidence>
<evidence type="ECO:0000313" key="5">
    <source>
        <dbReference type="Proteomes" id="UP000268291"/>
    </source>
</evidence>
<dbReference type="Proteomes" id="UP000268291">
    <property type="component" value="Unassembled WGS sequence"/>
</dbReference>
<gene>
    <name evidence="2" type="ORF">CLV49_2599</name>
    <name evidence="3" type="ORF">ELQ93_06230</name>
</gene>
<sequence>MTALLTRVKTTLSIRAHRRVRGMLDGEYASIFRGKSHEFDDIRPYVPGDEIRDIDWKATARAGYPLVKQFIAHRKQTVTLVVDTGRDLAATGSGGEPKRDVAILVAGVLGYIAARHGDRVGLIAGDADEVRLLEPKGAESHLERLLQVVAQRARLDGAPSDVRSLLERVVRTVRKRMLLVVVVDDAAIDDETAQLVRRLAVQHEILWITVGDADVMAADWATTPMVDVADDRRIPDYLRRDRRLRTAFAEAEARRASESADRLDALAVSHIRVARSADVVPSVLRLIEGHNNARR</sequence>
<evidence type="ECO:0000313" key="2">
    <source>
        <dbReference type="EMBL" id="PSL38968.1"/>
    </source>
</evidence>
<dbReference type="Proteomes" id="UP000241203">
    <property type="component" value="Unassembled WGS sequence"/>
</dbReference>
<dbReference type="AlphaFoldDB" id="A0A2P8GYB8"/>
<protein>
    <submittedName>
        <fullName evidence="3">DUF58 domain-containing protein</fullName>
    </submittedName>
    <submittedName>
        <fullName evidence="2">Uncharacterized protein DUF58</fullName>
    </submittedName>
</protein>
<evidence type="ECO:0000259" key="1">
    <source>
        <dbReference type="Pfam" id="PF01882"/>
    </source>
</evidence>
<feature type="domain" description="DUF58" evidence="1">
    <location>
        <begin position="41"/>
        <end position="255"/>
    </location>
</feature>
<comment type="caution">
    <text evidence="2">The sequence shown here is derived from an EMBL/GenBank/DDBJ whole genome shotgun (WGS) entry which is preliminary data.</text>
</comment>
<proteinExistence type="predicted"/>
<dbReference type="Pfam" id="PF01882">
    <property type="entry name" value="DUF58"/>
    <property type="match status" value="1"/>
</dbReference>
<keyword evidence="5" id="KW-1185">Reference proteome</keyword>
<dbReference type="EMBL" id="PYAU01000001">
    <property type="protein sequence ID" value="PSL38968.1"/>
    <property type="molecule type" value="Genomic_DNA"/>
</dbReference>
<dbReference type="InterPro" id="IPR002881">
    <property type="entry name" value="DUF58"/>
</dbReference>
<accession>A0A2P8GYB8</accession>
<dbReference type="RefSeq" id="WP_106563901.1">
    <property type="nucleotide sequence ID" value="NZ_PYAU01000001.1"/>
</dbReference>
<dbReference type="OrthoDB" id="9776116at2"/>
<name>A0A2P8GYB8_9MICO</name>
<dbReference type="EMBL" id="RZGY01000001">
    <property type="protein sequence ID" value="RUQ86574.1"/>
    <property type="molecule type" value="Genomic_DNA"/>
</dbReference>
<organism evidence="2 4">
    <name type="scientific">Labedella gwakjiensis</name>
    <dbReference type="NCBI Taxonomy" id="390269"/>
    <lineage>
        <taxon>Bacteria</taxon>
        <taxon>Bacillati</taxon>
        <taxon>Actinomycetota</taxon>
        <taxon>Actinomycetes</taxon>
        <taxon>Micrococcales</taxon>
        <taxon>Microbacteriaceae</taxon>
        <taxon>Labedella</taxon>
    </lineage>
</organism>
<reference evidence="3 5" key="2">
    <citation type="submission" date="2018-12" db="EMBL/GenBank/DDBJ databases">
        <authorList>
            <person name="hu s."/>
            <person name="Xu Y."/>
            <person name="Xu B."/>
            <person name="Li F."/>
        </authorList>
    </citation>
    <scope>NUCLEOTIDE SEQUENCE [LARGE SCALE GENOMIC DNA]</scope>
    <source>
        <strain evidence="3 5">KSW2-17</strain>
    </source>
</reference>